<reference evidence="4 5" key="1">
    <citation type="journal article" date="2018" name="Front. Plant Sci.">
        <title>Red Clover (Trifolium pratense) and Zigzag Clover (T. medium) - A Picture of Genomic Similarities and Differences.</title>
        <authorList>
            <person name="Dluhosova J."/>
            <person name="Istvanek J."/>
            <person name="Nedelnik J."/>
            <person name="Repkova J."/>
        </authorList>
    </citation>
    <scope>NUCLEOTIDE SEQUENCE [LARGE SCALE GENOMIC DNA]</scope>
    <source>
        <strain evidence="5">cv. 10/8</strain>
        <tissue evidence="4">Leaf</tissue>
    </source>
</reference>
<dbReference type="PROSITE" id="PS50067">
    <property type="entry name" value="KINESIN_MOTOR_2"/>
    <property type="match status" value="1"/>
</dbReference>
<dbReference type="GO" id="GO:0003777">
    <property type="term" value="F:microtubule motor activity"/>
    <property type="evidence" value="ECO:0007669"/>
    <property type="project" value="InterPro"/>
</dbReference>
<keyword evidence="5" id="KW-1185">Reference proteome</keyword>
<evidence type="ECO:0000313" key="5">
    <source>
        <dbReference type="Proteomes" id="UP000265520"/>
    </source>
</evidence>
<dbReference type="AlphaFoldDB" id="A0A392S575"/>
<evidence type="ECO:0000256" key="1">
    <source>
        <dbReference type="ARBA" id="ARBA00023175"/>
    </source>
</evidence>
<comment type="caution">
    <text evidence="2">Lacks conserved residue(s) required for the propagation of feature annotation.</text>
</comment>
<comment type="similarity">
    <text evidence="2">Belongs to the TRAFAC class myosin-kinesin ATPase superfamily. Kinesin family.</text>
</comment>
<dbReference type="GO" id="GO:0008017">
    <property type="term" value="F:microtubule binding"/>
    <property type="evidence" value="ECO:0007669"/>
    <property type="project" value="InterPro"/>
</dbReference>
<evidence type="ECO:0000313" key="4">
    <source>
        <dbReference type="EMBL" id="MCI43582.1"/>
    </source>
</evidence>
<evidence type="ECO:0000259" key="3">
    <source>
        <dbReference type="PROSITE" id="PS50067"/>
    </source>
</evidence>
<dbReference type="EMBL" id="LXQA010319413">
    <property type="protein sequence ID" value="MCI43582.1"/>
    <property type="molecule type" value="Genomic_DNA"/>
</dbReference>
<sequence>MIGRPGSPELKGMIPRSLEQIFL</sequence>
<evidence type="ECO:0000256" key="2">
    <source>
        <dbReference type="PROSITE-ProRule" id="PRU00283"/>
    </source>
</evidence>
<dbReference type="GO" id="GO:0007018">
    <property type="term" value="P:microtubule-based movement"/>
    <property type="evidence" value="ECO:0007669"/>
    <property type="project" value="InterPro"/>
</dbReference>
<name>A0A392S575_9FABA</name>
<dbReference type="InterPro" id="IPR001752">
    <property type="entry name" value="Kinesin_motor_dom"/>
</dbReference>
<feature type="domain" description="Kinesin motor" evidence="3">
    <location>
        <begin position="1"/>
        <end position="23"/>
    </location>
</feature>
<proteinExistence type="inferred from homology"/>
<protein>
    <recommendedName>
        <fullName evidence="3">Kinesin motor domain-containing protein</fullName>
    </recommendedName>
</protein>
<organism evidence="4 5">
    <name type="scientific">Trifolium medium</name>
    <dbReference type="NCBI Taxonomy" id="97028"/>
    <lineage>
        <taxon>Eukaryota</taxon>
        <taxon>Viridiplantae</taxon>
        <taxon>Streptophyta</taxon>
        <taxon>Embryophyta</taxon>
        <taxon>Tracheophyta</taxon>
        <taxon>Spermatophyta</taxon>
        <taxon>Magnoliopsida</taxon>
        <taxon>eudicotyledons</taxon>
        <taxon>Gunneridae</taxon>
        <taxon>Pentapetalae</taxon>
        <taxon>rosids</taxon>
        <taxon>fabids</taxon>
        <taxon>Fabales</taxon>
        <taxon>Fabaceae</taxon>
        <taxon>Papilionoideae</taxon>
        <taxon>50 kb inversion clade</taxon>
        <taxon>NPAAA clade</taxon>
        <taxon>Hologalegina</taxon>
        <taxon>IRL clade</taxon>
        <taxon>Trifolieae</taxon>
        <taxon>Trifolium</taxon>
    </lineage>
</organism>
<keyword evidence="1" id="KW-0505">Motor protein</keyword>
<comment type="caution">
    <text evidence="4">The sequence shown here is derived from an EMBL/GenBank/DDBJ whole genome shotgun (WGS) entry which is preliminary data.</text>
</comment>
<feature type="non-terminal residue" evidence="4">
    <location>
        <position position="23"/>
    </location>
</feature>
<dbReference type="GO" id="GO:0005524">
    <property type="term" value="F:ATP binding"/>
    <property type="evidence" value="ECO:0007669"/>
    <property type="project" value="InterPro"/>
</dbReference>
<accession>A0A392S575</accession>
<dbReference type="Proteomes" id="UP000265520">
    <property type="component" value="Unassembled WGS sequence"/>
</dbReference>